<sequence length="77" mass="9321">MTYIMVIIKTRGEIRKEKNRKQKAIQRANPQFREAENSKSHHRMIELRQNQTYVQASNIAMLNRKKRRKVIARLEKD</sequence>
<organism evidence="1 2">
    <name type="scientific">Racocetra persica</name>
    <dbReference type="NCBI Taxonomy" id="160502"/>
    <lineage>
        <taxon>Eukaryota</taxon>
        <taxon>Fungi</taxon>
        <taxon>Fungi incertae sedis</taxon>
        <taxon>Mucoromycota</taxon>
        <taxon>Glomeromycotina</taxon>
        <taxon>Glomeromycetes</taxon>
        <taxon>Diversisporales</taxon>
        <taxon>Gigasporaceae</taxon>
        <taxon>Racocetra</taxon>
    </lineage>
</organism>
<protein>
    <submittedName>
        <fullName evidence="1">1473_t:CDS:1</fullName>
    </submittedName>
</protein>
<accession>A0ACA9QHZ6</accession>
<name>A0ACA9QHZ6_9GLOM</name>
<feature type="non-terminal residue" evidence="1">
    <location>
        <position position="1"/>
    </location>
</feature>
<gene>
    <name evidence="1" type="ORF">RPERSI_LOCUS14279</name>
</gene>
<dbReference type="EMBL" id="CAJVQC010032754">
    <property type="protein sequence ID" value="CAG8751943.1"/>
    <property type="molecule type" value="Genomic_DNA"/>
</dbReference>
<keyword evidence="2" id="KW-1185">Reference proteome</keyword>
<dbReference type="Proteomes" id="UP000789920">
    <property type="component" value="Unassembled WGS sequence"/>
</dbReference>
<evidence type="ECO:0000313" key="1">
    <source>
        <dbReference type="EMBL" id="CAG8751943.1"/>
    </source>
</evidence>
<comment type="caution">
    <text evidence="1">The sequence shown here is derived from an EMBL/GenBank/DDBJ whole genome shotgun (WGS) entry which is preliminary data.</text>
</comment>
<reference evidence="1" key="1">
    <citation type="submission" date="2021-06" db="EMBL/GenBank/DDBJ databases">
        <authorList>
            <person name="Kallberg Y."/>
            <person name="Tangrot J."/>
            <person name="Rosling A."/>
        </authorList>
    </citation>
    <scope>NUCLEOTIDE SEQUENCE</scope>
    <source>
        <strain evidence="1">MA461A</strain>
    </source>
</reference>
<evidence type="ECO:0000313" key="2">
    <source>
        <dbReference type="Proteomes" id="UP000789920"/>
    </source>
</evidence>
<proteinExistence type="predicted"/>